<dbReference type="Gene3D" id="2.60.120.10">
    <property type="entry name" value="Jelly Rolls"/>
    <property type="match status" value="1"/>
</dbReference>
<name>A0A9N9QYR5_9NEOP</name>
<dbReference type="InterPro" id="IPR050818">
    <property type="entry name" value="KCNH_animal-type"/>
</dbReference>
<dbReference type="OrthoDB" id="421226at2759"/>
<dbReference type="Pfam" id="PF00027">
    <property type="entry name" value="cNMP_binding"/>
    <property type="match status" value="1"/>
</dbReference>
<dbReference type="GO" id="GO:0005249">
    <property type="term" value="F:voltage-gated potassium channel activity"/>
    <property type="evidence" value="ECO:0007669"/>
    <property type="project" value="TreeGrafter"/>
</dbReference>
<accession>A0A9N9QYR5</accession>
<dbReference type="Proteomes" id="UP001153714">
    <property type="component" value="Chromosome 15"/>
</dbReference>
<organism evidence="2 3">
    <name type="scientific">Diatraea saccharalis</name>
    <name type="common">sugarcane borer</name>
    <dbReference type="NCBI Taxonomy" id="40085"/>
    <lineage>
        <taxon>Eukaryota</taxon>
        <taxon>Metazoa</taxon>
        <taxon>Ecdysozoa</taxon>
        <taxon>Arthropoda</taxon>
        <taxon>Hexapoda</taxon>
        <taxon>Insecta</taxon>
        <taxon>Pterygota</taxon>
        <taxon>Neoptera</taxon>
        <taxon>Endopterygota</taxon>
        <taxon>Lepidoptera</taxon>
        <taxon>Glossata</taxon>
        <taxon>Ditrysia</taxon>
        <taxon>Pyraloidea</taxon>
        <taxon>Crambidae</taxon>
        <taxon>Crambinae</taxon>
        <taxon>Diatraea</taxon>
    </lineage>
</organism>
<dbReference type="InterPro" id="IPR018490">
    <property type="entry name" value="cNMP-bd_dom_sf"/>
</dbReference>
<proteinExistence type="predicted"/>
<dbReference type="PROSITE" id="PS50042">
    <property type="entry name" value="CNMP_BINDING_3"/>
    <property type="match status" value="1"/>
</dbReference>
<dbReference type="GO" id="GO:0005886">
    <property type="term" value="C:plasma membrane"/>
    <property type="evidence" value="ECO:0007669"/>
    <property type="project" value="TreeGrafter"/>
</dbReference>
<dbReference type="AlphaFoldDB" id="A0A9N9QYR5"/>
<gene>
    <name evidence="2" type="ORF">DIATSA_LOCUS4215</name>
</gene>
<sequence length="270" mass="30942">MEDTLVFMYERALREVPIFGKVERSFIRVFTQHLREMYFLKGDTVIQCHDVQSYIYIIYRGKVDVLSSYNEMITCMGPGGMFGNFSGQPIACSSIAIYSSRSLDLLVIPSQTFFNLIKYYPKIQEPLNKVLETSKDYIMPITVNIADDNSSGSLTITSSFADTSQANRSLTASTSTNYSYSSITNILRPGSWLFQLPVLLHQTPYVRRCDLMTAMFGHHLRNCYLFVDTEQAFLRQLASVLDYTVFFPGYLTARIIFWMCLYSCKAILIK</sequence>
<reference evidence="2" key="2">
    <citation type="submission" date="2022-10" db="EMBL/GenBank/DDBJ databases">
        <authorList>
            <consortium name="ENA_rothamsted_submissions"/>
            <consortium name="culmorum"/>
            <person name="King R."/>
        </authorList>
    </citation>
    <scope>NUCLEOTIDE SEQUENCE</scope>
</reference>
<dbReference type="CDD" id="cd00038">
    <property type="entry name" value="CAP_ED"/>
    <property type="match status" value="1"/>
</dbReference>
<evidence type="ECO:0000313" key="2">
    <source>
        <dbReference type="EMBL" id="CAG9786249.1"/>
    </source>
</evidence>
<protein>
    <recommendedName>
        <fullName evidence="1">Cyclic nucleotide-binding domain-containing protein</fullName>
    </recommendedName>
</protein>
<dbReference type="InterPro" id="IPR014710">
    <property type="entry name" value="RmlC-like_jellyroll"/>
</dbReference>
<feature type="domain" description="Cyclic nucleotide-binding" evidence="1">
    <location>
        <begin position="18"/>
        <end position="117"/>
    </location>
</feature>
<keyword evidence="3" id="KW-1185">Reference proteome</keyword>
<dbReference type="PANTHER" id="PTHR10217:SF435">
    <property type="entry name" value="POTASSIUM VOLTAGE-GATED CHANNEL PROTEIN EAG"/>
    <property type="match status" value="1"/>
</dbReference>
<evidence type="ECO:0000259" key="1">
    <source>
        <dbReference type="PROSITE" id="PS50042"/>
    </source>
</evidence>
<reference evidence="2" key="1">
    <citation type="submission" date="2021-12" db="EMBL/GenBank/DDBJ databases">
        <authorList>
            <person name="King R."/>
        </authorList>
    </citation>
    <scope>NUCLEOTIDE SEQUENCE</scope>
</reference>
<dbReference type="EMBL" id="OU893346">
    <property type="protein sequence ID" value="CAG9786249.1"/>
    <property type="molecule type" value="Genomic_DNA"/>
</dbReference>
<dbReference type="SUPFAM" id="SSF51206">
    <property type="entry name" value="cAMP-binding domain-like"/>
    <property type="match status" value="1"/>
</dbReference>
<dbReference type="InterPro" id="IPR000595">
    <property type="entry name" value="cNMP-bd_dom"/>
</dbReference>
<dbReference type="GO" id="GO:0042391">
    <property type="term" value="P:regulation of membrane potential"/>
    <property type="evidence" value="ECO:0007669"/>
    <property type="project" value="TreeGrafter"/>
</dbReference>
<dbReference type="PANTHER" id="PTHR10217">
    <property type="entry name" value="VOLTAGE AND LIGAND GATED POTASSIUM CHANNEL"/>
    <property type="match status" value="1"/>
</dbReference>
<evidence type="ECO:0000313" key="3">
    <source>
        <dbReference type="Proteomes" id="UP001153714"/>
    </source>
</evidence>